<proteinExistence type="predicted"/>
<gene>
    <name evidence="2" type="ORF">E4099_22080</name>
</gene>
<name>A0A4Z0GTN2_9ACTN</name>
<evidence type="ECO:0000313" key="3">
    <source>
        <dbReference type="Proteomes" id="UP000297948"/>
    </source>
</evidence>
<dbReference type="EMBL" id="SRID01000242">
    <property type="protein sequence ID" value="TGB00061.1"/>
    <property type="molecule type" value="Genomic_DNA"/>
</dbReference>
<sequence>MTRRRIRLMAVCLVVLITLTGFSTGKGGKGGGSRGGSSHGGGGGGGCSGPHRSSSGSSHHYDDDDGGYSTGGSGGGSYDSGEDSYDSGGGSYDSSPSASPTPETPRAEVTLVKCAHRDRAGRWVVTVRVTNSEDQVAPWSADVVLSNARGRMVARVRDSGVTEAGETKTVDVPVRKRLTAKAVKRCKII</sequence>
<protein>
    <submittedName>
        <fullName evidence="2">Uncharacterized protein</fullName>
    </submittedName>
</protein>
<feature type="compositionally biased region" description="Gly residues" evidence="1">
    <location>
        <begin position="24"/>
        <end position="48"/>
    </location>
</feature>
<feature type="region of interest" description="Disordered" evidence="1">
    <location>
        <begin position="24"/>
        <end position="107"/>
    </location>
</feature>
<accession>A0A4Z0GTN2</accession>
<dbReference type="Proteomes" id="UP000297948">
    <property type="component" value="Unassembled WGS sequence"/>
</dbReference>
<feature type="compositionally biased region" description="Low complexity" evidence="1">
    <location>
        <begin position="49"/>
        <end position="58"/>
    </location>
</feature>
<feature type="compositionally biased region" description="Low complexity" evidence="1">
    <location>
        <begin position="92"/>
        <end position="101"/>
    </location>
</feature>
<keyword evidence="3" id="KW-1185">Reference proteome</keyword>
<evidence type="ECO:0000256" key="1">
    <source>
        <dbReference type="SAM" id="MobiDB-lite"/>
    </source>
</evidence>
<dbReference type="AlphaFoldDB" id="A0A4Z0GTN2"/>
<dbReference type="RefSeq" id="WP_135340849.1">
    <property type="nucleotide sequence ID" value="NZ_JBHLTX010000036.1"/>
</dbReference>
<evidence type="ECO:0000313" key="2">
    <source>
        <dbReference type="EMBL" id="TGB00061.1"/>
    </source>
</evidence>
<comment type="caution">
    <text evidence="2">The sequence shown here is derived from an EMBL/GenBank/DDBJ whole genome shotgun (WGS) entry which is preliminary data.</text>
</comment>
<reference evidence="2 3" key="1">
    <citation type="submission" date="2019-03" db="EMBL/GenBank/DDBJ databases">
        <authorList>
            <person name="Gonzalez-Pimentel J.L."/>
        </authorList>
    </citation>
    <scope>NUCLEOTIDE SEQUENCE [LARGE SCALE GENOMIC DNA]</scope>
    <source>
        <strain evidence="2 3">JCM 31289</strain>
    </source>
</reference>
<feature type="compositionally biased region" description="Gly residues" evidence="1">
    <location>
        <begin position="68"/>
        <end position="78"/>
    </location>
</feature>
<organism evidence="2 3">
    <name type="scientific">Streptomyces palmae</name>
    <dbReference type="NCBI Taxonomy" id="1701085"/>
    <lineage>
        <taxon>Bacteria</taxon>
        <taxon>Bacillati</taxon>
        <taxon>Actinomycetota</taxon>
        <taxon>Actinomycetes</taxon>
        <taxon>Kitasatosporales</taxon>
        <taxon>Streptomycetaceae</taxon>
        <taxon>Streptomyces</taxon>
    </lineage>
</organism>